<gene>
    <name evidence="1" type="ORF">CEXT_251251</name>
</gene>
<protein>
    <submittedName>
        <fullName evidence="1">Uncharacterized protein</fullName>
    </submittedName>
</protein>
<evidence type="ECO:0000313" key="1">
    <source>
        <dbReference type="EMBL" id="GIY74819.1"/>
    </source>
</evidence>
<dbReference type="GO" id="GO:0034719">
    <property type="term" value="C:SMN-Sm protein complex"/>
    <property type="evidence" value="ECO:0007669"/>
    <property type="project" value="InterPro"/>
</dbReference>
<dbReference type="Proteomes" id="UP001054945">
    <property type="component" value="Unassembled WGS sequence"/>
</dbReference>
<dbReference type="EMBL" id="BPLR01015261">
    <property type="protein sequence ID" value="GIY74819.1"/>
    <property type="molecule type" value="Genomic_DNA"/>
</dbReference>
<proteinExistence type="predicted"/>
<dbReference type="Gene3D" id="2.30.30.100">
    <property type="match status" value="1"/>
</dbReference>
<dbReference type="InterPro" id="IPR020338">
    <property type="entry name" value="SMN_gemin7"/>
</dbReference>
<reference evidence="1 2" key="1">
    <citation type="submission" date="2021-06" db="EMBL/GenBank/DDBJ databases">
        <title>Caerostris extrusa draft genome.</title>
        <authorList>
            <person name="Kono N."/>
            <person name="Arakawa K."/>
        </authorList>
    </citation>
    <scope>NUCLEOTIDE SEQUENCE [LARGE SCALE GENOMIC DNA]</scope>
</reference>
<organism evidence="1 2">
    <name type="scientific">Caerostris extrusa</name>
    <name type="common">Bark spider</name>
    <name type="synonym">Caerostris bankana</name>
    <dbReference type="NCBI Taxonomy" id="172846"/>
    <lineage>
        <taxon>Eukaryota</taxon>
        <taxon>Metazoa</taxon>
        <taxon>Ecdysozoa</taxon>
        <taxon>Arthropoda</taxon>
        <taxon>Chelicerata</taxon>
        <taxon>Arachnida</taxon>
        <taxon>Araneae</taxon>
        <taxon>Araneomorphae</taxon>
        <taxon>Entelegynae</taxon>
        <taxon>Araneoidea</taxon>
        <taxon>Araneidae</taxon>
        <taxon>Caerostris</taxon>
    </lineage>
</organism>
<comment type="caution">
    <text evidence="1">The sequence shown here is derived from an EMBL/GenBank/DDBJ whole genome shotgun (WGS) entry which is preliminary data.</text>
</comment>
<sequence length="89" mass="10530">MESLDTSANEREERALLRENYLRTLKFISNQSAKIELTNNKTLTGIYKMYQPDEIMLFYNLRIPMREVYPYALVKTSDIKSITFSEENP</sequence>
<evidence type="ECO:0000313" key="2">
    <source>
        <dbReference type="Proteomes" id="UP001054945"/>
    </source>
</evidence>
<name>A0AAV4VYN3_CAEEX</name>
<dbReference type="Pfam" id="PF11095">
    <property type="entry name" value="Gemin7"/>
    <property type="match status" value="1"/>
</dbReference>
<dbReference type="AlphaFoldDB" id="A0AAV4VYN3"/>
<accession>A0AAV4VYN3</accession>
<keyword evidence="2" id="KW-1185">Reference proteome</keyword>